<evidence type="ECO:0000256" key="1">
    <source>
        <dbReference type="ARBA" id="ARBA00002180"/>
    </source>
</evidence>
<evidence type="ECO:0000256" key="11">
    <source>
        <dbReference type="ARBA" id="ARBA00022840"/>
    </source>
</evidence>
<reference evidence="25" key="1">
    <citation type="submission" date="2017-03" db="EMBL/GenBank/DDBJ databases">
        <authorList>
            <person name="Sharma R."/>
            <person name="Thines M."/>
        </authorList>
    </citation>
    <scope>NUCLEOTIDE SEQUENCE [LARGE SCALE GENOMIC DNA]</scope>
</reference>
<dbReference type="GO" id="GO:0004519">
    <property type="term" value="F:endonuclease activity"/>
    <property type="evidence" value="ECO:0007669"/>
    <property type="project" value="UniProtKB-KW"/>
</dbReference>
<evidence type="ECO:0000259" key="23">
    <source>
        <dbReference type="PROSITE" id="PS50994"/>
    </source>
</evidence>
<dbReference type="PROSITE" id="PS50994">
    <property type="entry name" value="INTEGRASE"/>
    <property type="match status" value="1"/>
</dbReference>
<keyword evidence="5" id="KW-0548">Nucleotidyltransferase</keyword>
<comment type="catalytic activity">
    <reaction evidence="20">
        <text>DNA(n) + a 2'-deoxyribonucleoside 5'-triphosphate = DNA(n+1) + diphosphate</text>
        <dbReference type="Rhea" id="RHEA:22508"/>
        <dbReference type="Rhea" id="RHEA-COMP:17339"/>
        <dbReference type="Rhea" id="RHEA-COMP:17340"/>
        <dbReference type="ChEBI" id="CHEBI:33019"/>
        <dbReference type="ChEBI" id="CHEBI:61560"/>
        <dbReference type="ChEBI" id="CHEBI:173112"/>
        <dbReference type="EC" id="2.7.7.49"/>
    </reaction>
</comment>
<keyword evidence="25" id="KW-1185">Reference proteome</keyword>
<dbReference type="Pfam" id="PF22936">
    <property type="entry name" value="Pol_BBD"/>
    <property type="match status" value="1"/>
</dbReference>
<evidence type="ECO:0000256" key="20">
    <source>
        <dbReference type="ARBA" id="ARBA00048173"/>
    </source>
</evidence>
<keyword evidence="18" id="KW-0238">DNA-binding</keyword>
<evidence type="ECO:0000256" key="18">
    <source>
        <dbReference type="ARBA" id="ARBA00023125"/>
    </source>
</evidence>
<evidence type="ECO:0000256" key="15">
    <source>
        <dbReference type="ARBA" id="ARBA00022918"/>
    </source>
</evidence>
<feature type="domain" description="Integrase catalytic" evidence="23">
    <location>
        <begin position="524"/>
        <end position="692"/>
    </location>
</feature>
<keyword evidence="6" id="KW-0540">Nuclease</keyword>
<feature type="compositionally biased region" description="Basic residues" evidence="22">
    <location>
        <begin position="284"/>
        <end position="297"/>
    </location>
</feature>
<keyword evidence="11" id="KW-0067">ATP-binding</keyword>
<dbReference type="SUPFAM" id="SSF53098">
    <property type="entry name" value="Ribonuclease H-like"/>
    <property type="match status" value="1"/>
</dbReference>
<dbReference type="Pfam" id="PF13976">
    <property type="entry name" value="gag_pre-integrs"/>
    <property type="match status" value="1"/>
</dbReference>
<proteinExistence type="predicted"/>
<evidence type="ECO:0000256" key="4">
    <source>
        <dbReference type="ARBA" id="ARBA00022670"/>
    </source>
</evidence>
<dbReference type="AlphaFoldDB" id="A0A1W5CW46"/>
<evidence type="ECO:0000256" key="14">
    <source>
        <dbReference type="ARBA" id="ARBA00022908"/>
    </source>
</evidence>
<dbReference type="Gene3D" id="3.30.420.10">
    <property type="entry name" value="Ribonuclease H-like superfamily/Ribonuclease H"/>
    <property type="match status" value="1"/>
</dbReference>
<accession>A0A1W5CW46</accession>
<keyword evidence="3" id="KW-1188">Viral release from host cell</keyword>
<keyword evidence="12" id="KW-0460">Magnesium</keyword>
<keyword evidence="16" id="KW-0239">DNA-directed DNA polymerase</keyword>
<keyword evidence="4" id="KW-0645">Protease</keyword>
<evidence type="ECO:0000256" key="6">
    <source>
        <dbReference type="ARBA" id="ARBA00022722"/>
    </source>
</evidence>
<dbReference type="GO" id="GO:0003887">
    <property type="term" value="F:DNA-directed DNA polymerase activity"/>
    <property type="evidence" value="ECO:0007669"/>
    <property type="project" value="UniProtKB-KW"/>
</dbReference>
<dbReference type="InterPro" id="IPR025724">
    <property type="entry name" value="GAG-pre-integrase_dom"/>
</dbReference>
<dbReference type="GO" id="GO:0005634">
    <property type="term" value="C:nucleus"/>
    <property type="evidence" value="ECO:0007669"/>
    <property type="project" value="UniProtKB-ARBA"/>
</dbReference>
<feature type="region of interest" description="Disordered" evidence="22">
    <location>
        <begin position="284"/>
        <end position="307"/>
    </location>
</feature>
<dbReference type="InterPro" id="IPR039537">
    <property type="entry name" value="Retrotran_Ty1/copia-like"/>
</dbReference>
<dbReference type="InterPro" id="IPR012337">
    <property type="entry name" value="RNaseH-like_sf"/>
</dbReference>
<evidence type="ECO:0000256" key="13">
    <source>
        <dbReference type="ARBA" id="ARBA00022884"/>
    </source>
</evidence>
<dbReference type="InterPro" id="IPR054722">
    <property type="entry name" value="PolX-like_BBD"/>
</dbReference>
<sequence>MASLNKNNLVSLSAIPVLSSTCKFIQWDRKIQDYLSIKGFSTLLRRQVNLSTQRPNEEQSAFDQRTEEWEEKQERACAAVKSRLGYNGWELVKNKTQVLEILVEIKKNFRPSGSAAFQDLVQRFDALTLQGCRSVLDFAEQLRTLYNKLAKLDDGCRIPSPFLVNKFMSGLGPDYDIFNMVFFQTRSLISTAADADLGTQAVTAVALDDIIMAAILEEQKQKSRDDTKAFLSSQTNAITAKYAVNPANPKERLRPVSYCNHCNKIGHFDEKCFVLHPEIKKRPNKKFKAKKDKGRKRPAAEESDSPAEMMVFSGDEISKTLDLGSFGFMAGQNGNGSLAQLAVLDTGCSQHCSSWKDFFTNLRPYHGKPIRGIGEATLIPEAVGTLTIPVKINGNKVNFRLSNSLFCSGLGVTLISVQQILRMKGRVFFDKDKASIIHPKYTLLAPLQHGLFRLNIWDPPTLARLAAYAISNPSAVVWHQRLAHLGEQNIKKLKTMSTGIKPVNPGTICHHCLERKLKECPHRKHFAPGTYHMELIHTDIGGPFPVTGHEAQRYWVTFLDNYTKDAEVIAITTKDKFFMVFKRFLEHNKRPKNRCHRVCLDNSGEAILMEFREMCMDRGIELEITATEQDKQNGATEQLNGNIVEKLHPTLLNAKLPKKYWPEVLKAIVYIRCCCPSAMLGMIPYEKRYGTKPDLAHLRIIGTRGYMLKPSSKRRKLIDTKSEQCILLGYSGGSLYVMLKEDGKIIRTNNVIFNEQKIMLETHELSSQPPVPVDIEDRPVLPNLPPGSNCKGLGVRRFWSYDG</sequence>
<keyword evidence="7" id="KW-0479">Metal-binding</keyword>
<dbReference type="Pfam" id="PF25597">
    <property type="entry name" value="SH3_retrovirus"/>
    <property type="match status" value="1"/>
</dbReference>
<dbReference type="Proteomes" id="UP000192927">
    <property type="component" value="Unassembled WGS sequence"/>
</dbReference>
<evidence type="ECO:0000256" key="5">
    <source>
        <dbReference type="ARBA" id="ARBA00022695"/>
    </source>
</evidence>
<organism evidence="24 25">
    <name type="scientific">Lasallia pustulata</name>
    <dbReference type="NCBI Taxonomy" id="136370"/>
    <lineage>
        <taxon>Eukaryota</taxon>
        <taxon>Fungi</taxon>
        <taxon>Dikarya</taxon>
        <taxon>Ascomycota</taxon>
        <taxon>Pezizomycotina</taxon>
        <taxon>Lecanoromycetes</taxon>
        <taxon>OSLEUM clade</taxon>
        <taxon>Umbilicariomycetidae</taxon>
        <taxon>Umbilicariales</taxon>
        <taxon>Umbilicariaceae</taxon>
        <taxon>Lasallia</taxon>
    </lineage>
</organism>
<keyword evidence="16" id="KW-0808">Transferase</keyword>
<name>A0A1W5CW46_9LECA</name>
<evidence type="ECO:0000313" key="24">
    <source>
        <dbReference type="EMBL" id="SLM35088.1"/>
    </source>
</evidence>
<dbReference type="GO" id="GO:0008233">
    <property type="term" value="F:peptidase activity"/>
    <property type="evidence" value="ECO:0007669"/>
    <property type="project" value="UniProtKB-KW"/>
</dbReference>
<keyword evidence="17" id="KW-0917">Virion maturation</keyword>
<keyword evidence="9" id="KW-0255">Endonuclease</keyword>
<evidence type="ECO:0000256" key="12">
    <source>
        <dbReference type="ARBA" id="ARBA00022842"/>
    </source>
</evidence>
<evidence type="ECO:0000256" key="16">
    <source>
        <dbReference type="ARBA" id="ARBA00022932"/>
    </source>
</evidence>
<dbReference type="EMBL" id="FWEW01000523">
    <property type="protein sequence ID" value="SLM35088.1"/>
    <property type="molecule type" value="Genomic_DNA"/>
</dbReference>
<dbReference type="GO" id="GO:0005524">
    <property type="term" value="F:ATP binding"/>
    <property type="evidence" value="ECO:0007669"/>
    <property type="project" value="UniProtKB-KW"/>
</dbReference>
<evidence type="ECO:0000256" key="19">
    <source>
        <dbReference type="ARBA" id="ARBA00023172"/>
    </source>
</evidence>
<dbReference type="InterPro" id="IPR001584">
    <property type="entry name" value="Integrase_cat-core"/>
</dbReference>
<evidence type="ECO:0000256" key="22">
    <source>
        <dbReference type="SAM" id="MobiDB-lite"/>
    </source>
</evidence>
<dbReference type="GO" id="GO:0006508">
    <property type="term" value="P:proteolysis"/>
    <property type="evidence" value="ECO:0007669"/>
    <property type="project" value="UniProtKB-KW"/>
</dbReference>
<comment type="catalytic activity">
    <reaction evidence="21">
        <text>DNA(n) + a 2'-deoxyribonucleoside 5'-triphosphate = DNA(n+1) + diphosphate</text>
        <dbReference type="Rhea" id="RHEA:22508"/>
        <dbReference type="Rhea" id="RHEA-COMP:17339"/>
        <dbReference type="Rhea" id="RHEA-COMP:17340"/>
        <dbReference type="ChEBI" id="CHEBI:33019"/>
        <dbReference type="ChEBI" id="CHEBI:61560"/>
        <dbReference type="ChEBI" id="CHEBI:173112"/>
        <dbReference type="EC" id="2.7.7.7"/>
    </reaction>
</comment>
<comment type="function">
    <text evidence="1">The aspartyl protease (PR) mediates the proteolytic cleavages of the Gag and Gag-Pol polyproteins after assembly of the VLP.</text>
</comment>
<keyword evidence="13" id="KW-0694">RNA-binding</keyword>
<evidence type="ECO:0000256" key="2">
    <source>
        <dbReference type="ARBA" id="ARBA00022578"/>
    </source>
</evidence>
<protein>
    <submittedName>
        <fullName evidence="24">Ribonuclease H-like domain</fullName>
    </submittedName>
</protein>
<dbReference type="GO" id="GO:0032196">
    <property type="term" value="P:transposition"/>
    <property type="evidence" value="ECO:0007669"/>
    <property type="project" value="UniProtKB-KW"/>
</dbReference>
<evidence type="ECO:0000256" key="9">
    <source>
        <dbReference type="ARBA" id="ARBA00022759"/>
    </source>
</evidence>
<dbReference type="GO" id="GO:0003964">
    <property type="term" value="F:RNA-directed DNA polymerase activity"/>
    <property type="evidence" value="ECO:0007669"/>
    <property type="project" value="UniProtKB-KW"/>
</dbReference>
<dbReference type="InterPro" id="IPR057670">
    <property type="entry name" value="SH3_retrovirus"/>
</dbReference>
<keyword evidence="8" id="KW-0547">Nucleotide-binding</keyword>
<dbReference type="GO" id="GO:0003723">
    <property type="term" value="F:RNA binding"/>
    <property type="evidence" value="ECO:0007669"/>
    <property type="project" value="UniProtKB-KW"/>
</dbReference>
<dbReference type="GO" id="GO:0003677">
    <property type="term" value="F:DNA binding"/>
    <property type="evidence" value="ECO:0007669"/>
    <property type="project" value="UniProtKB-KW"/>
</dbReference>
<dbReference type="PANTHER" id="PTHR42648">
    <property type="entry name" value="TRANSPOSASE, PUTATIVE-RELATED"/>
    <property type="match status" value="1"/>
</dbReference>
<evidence type="ECO:0000256" key="7">
    <source>
        <dbReference type="ARBA" id="ARBA00022723"/>
    </source>
</evidence>
<dbReference type="PANTHER" id="PTHR42648:SF11">
    <property type="entry name" value="TRANSPOSON TY4-P GAG-POL POLYPROTEIN"/>
    <property type="match status" value="1"/>
</dbReference>
<dbReference type="GO" id="GO:0046872">
    <property type="term" value="F:metal ion binding"/>
    <property type="evidence" value="ECO:0007669"/>
    <property type="project" value="UniProtKB-KW"/>
</dbReference>
<dbReference type="GO" id="GO:0006310">
    <property type="term" value="P:DNA recombination"/>
    <property type="evidence" value="ECO:0007669"/>
    <property type="project" value="UniProtKB-KW"/>
</dbReference>
<evidence type="ECO:0000256" key="8">
    <source>
        <dbReference type="ARBA" id="ARBA00022741"/>
    </source>
</evidence>
<dbReference type="InterPro" id="IPR036397">
    <property type="entry name" value="RNaseH_sf"/>
</dbReference>
<evidence type="ECO:0000256" key="10">
    <source>
        <dbReference type="ARBA" id="ARBA00022801"/>
    </source>
</evidence>
<keyword evidence="2" id="KW-0815">Transposition</keyword>
<evidence type="ECO:0000313" key="25">
    <source>
        <dbReference type="Proteomes" id="UP000192927"/>
    </source>
</evidence>
<keyword evidence="19" id="KW-0233">DNA recombination</keyword>
<evidence type="ECO:0000256" key="3">
    <source>
        <dbReference type="ARBA" id="ARBA00022612"/>
    </source>
</evidence>
<keyword evidence="15" id="KW-0695">RNA-directed DNA polymerase</keyword>
<keyword evidence="10" id="KW-0378">Hydrolase</keyword>
<evidence type="ECO:0000256" key="17">
    <source>
        <dbReference type="ARBA" id="ARBA00023113"/>
    </source>
</evidence>
<dbReference type="GO" id="GO:0015074">
    <property type="term" value="P:DNA integration"/>
    <property type="evidence" value="ECO:0007669"/>
    <property type="project" value="UniProtKB-KW"/>
</dbReference>
<keyword evidence="14" id="KW-0229">DNA integration</keyword>
<evidence type="ECO:0000256" key="21">
    <source>
        <dbReference type="ARBA" id="ARBA00049244"/>
    </source>
</evidence>